<protein>
    <submittedName>
        <fullName evidence="3">FAD-binding oxidoreductase</fullName>
    </submittedName>
</protein>
<dbReference type="Proteomes" id="UP000264310">
    <property type="component" value="Unassembled WGS sequence"/>
</dbReference>
<keyword evidence="1" id="KW-0560">Oxidoreductase</keyword>
<dbReference type="RefSeq" id="WP_116682306.1">
    <property type="nucleotide sequence ID" value="NZ_QURL01000002.1"/>
</dbReference>
<dbReference type="PROSITE" id="PS51257">
    <property type="entry name" value="PROKAR_LIPOPROTEIN"/>
    <property type="match status" value="1"/>
</dbReference>
<dbReference type="PANTHER" id="PTHR13847">
    <property type="entry name" value="SARCOSINE DEHYDROGENASE-RELATED"/>
    <property type="match status" value="1"/>
</dbReference>
<evidence type="ECO:0000256" key="1">
    <source>
        <dbReference type="ARBA" id="ARBA00023002"/>
    </source>
</evidence>
<dbReference type="GO" id="GO:0005737">
    <property type="term" value="C:cytoplasm"/>
    <property type="evidence" value="ECO:0007669"/>
    <property type="project" value="TreeGrafter"/>
</dbReference>
<name>A0A371X842_9HYPH</name>
<reference evidence="3 4" key="1">
    <citation type="submission" date="2018-08" db="EMBL/GenBank/DDBJ databases">
        <title>Fulvimarina sp. 85, whole genome shotgun sequence.</title>
        <authorList>
            <person name="Tuo L."/>
        </authorList>
    </citation>
    <scope>NUCLEOTIDE SEQUENCE [LARGE SCALE GENOMIC DNA]</scope>
    <source>
        <strain evidence="3 4">85</strain>
    </source>
</reference>
<feature type="domain" description="FAD dependent oxidoreductase" evidence="2">
    <location>
        <begin position="10"/>
        <end position="400"/>
    </location>
</feature>
<evidence type="ECO:0000313" key="3">
    <source>
        <dbReference type="EMBL" id="RFC65409.1"/>
    </source>
</evidence>
<comment type="caution">
    <text evidence="3">The sequence shown here is derived from an EMBL/GenBank/DDBJ whole genome shotgun (WGS) entry which is preliminary data.</text>
</comment>
<dbReference type="SUPFAM" id="SSF51905">
    <property type="entry name" value="FAD/NAD(P)-binding domain"/>
    <property type="match status" value="1"/>
</dbReference>
<dbReference type="InterPro" id="IPR006076">
    <property type="entry name" value="FAD-dep_OxRdtase"/>
</dbReference>
<evidence type="ECO:0000313" key="4">
    <source>
        <dbReference type="Proteomes" id="UP000264310"/>
    </source>
</evidence>
<dbReference type="PANTHER" id="PTHR13847:SF289">
    <property type="entry name" value="GLYCINE OXIDASE"/>
    <property type="match status" value="1"/>
</dbReference>
<dbReference type="EMBL" id="QURL01000002">
    <property type="protein sequence ID" value="RFC65409.1"/>
    <property type="molecule type" value="Genomic_DNA"/>
</dbReference>
<proteinExistence type="predicted"/>
<dbReference type="InterPro" id="IPR036188">
    <property type="entry name" value="FAD/NAD-bd_sf"/>
</dbReference>
<evidence type="ECO:0000259" key="2">
    <source>
        <dbReference type="Pfam" id="PF01266"/>
    </source>
</evidence>
<dbReference type="GO" id="GO:0016491">
    <property type="term" value="F:oxidoreductase activity"/>
    <property type="evidence" value="ECO:0007669"/>
    <property type="project" value="UniProtKB-KW"/>
</dbReference>
<keyword evidence="4" id="KW-1185">Reference proteome</keyword>
<dbReference type="Pfam" id="PF01266">
    <property type="entry name" value="DAO"/>
    <property type="match status" value="1"/>
</dbReference>
<dbReference type="AlphaFoldDB" id="A0A371X842"/>
<organism evidence="3 4">
    <name type="scientific">Fulvimarina endophytica</name>
    <dbReference type="NCBI Taxonomy" id="2293836"/>
    <lineage>
        <taxon>Bacteria</taxon>
        <taxon>Pseudomonadati</taxon>
        <taxon>Pseudomonadota</taxon>
        <taxon>Alphaproteobacteria</taxon>
        <taxon>Hyphomicrobiales</taxon>
        <taxon>Aurantimonadaceae</taxon>
        <taxon>Fulvimarina</taxon>
    </lineage>
</organism>
<dbReference type="Gene3D" id="3.50.50.60">
    <property type="entry name" value="FAD/NAD(P)-binding domain"/>
    <property type="match status" value="2"/>
</dbReference>
<sequence>MTRKTGASRDVVVVGAGVIGLSCALFARDRGLDVTVIDREGPAAGASAGNAGAFAFTDILPLASPGMFRKAPRWLLDPLGPLSIPPAYALRIAPWMLRFALSASPRRSARAARAQAAMMDLSRRELEPFLAATGTAAMLRKDGNLELYENEAEFRASLPGWAVRERHGIDFAHLDRDGMAELQPGLSPAFERGTFTPTWYTIADPKEYVLTLGHRFVDGGGRIERGEVAGLRAHEDGVTIRLADGGEIAAGRVVLAAGAFSRDIARSLGERIPLETERGYNTTLPPEAFDLRLQLTFGGHGFVVSRLSSGIRIGGAVELGGLTLPPNFARSDAMLDKAKRFLPALKTEGGTRWMGFRPSLPDSLPAIGPSRASARVIHAFGHGHLGLTQSAGTARLVADLLTGREPAIDLSPFSPQRF</sequence>
<accession>A0A371X842</accession>
<gene>
    <name evidence="3" type="ORF">DYI37_06210</name>
</gene>
<dbReference type="Gene3D" id="3.30.9.10">
    <property type="entry name" value="D-Amino Acid Oxidase, subunit A, domain 2"/>
    <property type="match status" value="1"/>
</dbReference>
<dbReference type="SUPFAM" id="SSF54373">
    <property type="entry name" value="FAD-linked reductases, C-terminal domain"/>
    <property type="match status" value="1"/>
</dbReference>
<dbReference type="OrthoDB" id="9805337at2"/>